<gene>
    <name evidence="15" type="primary">100640254</name>
</gene>
<dbReference type="InterPro" id="IPR055256">
    <property type="entry name" value="KH_1_KHDC4/BBP-like"/>
</dbReference>
<protein>
    <recommendedName>
        <fullName evidence="12">Branchpoint-bridging protein</fullName>
    </recommendedName>
</protein>
<dbReference type="SUPFAM" id="SSF57756">
    <property type="entry name" value="Retrovirus zinc finger-like domains"/>
    <property type="match status" value="1"/>
</dbReference>
<keyword evidence="16" id="KW-1185">Reference proteome</keyword>
<dbReference type="GO" id="GO:0048024">
    <property type="term" value="P:regulation of mRNA splicing, via spliceosome"/>
    <property type="evidence" value="ECO:0007669"/>
    <property type="project" value="TreeGrafter"/>
</dbReference>
<dbReference type="EnsemblMetazoa" id="XM_020000393.1">
    <property type="protein sequence ID" value="XP_019855952.1"/>
    <property type="gene ID" value="LOC100640254"/>
</dbReference>
<evidence type="ECO:0000256" key="6">
    <source>
        <dbReference type="ARBA" id="ARBA00022833"/>
    </source>
</evidence>
<keyword evidence="7 11" id="KW-0694">RNA-binding</keyword>
<dbReference type="InterPro" id="IPR036612">
    <property type="entry name" value="KH_dom_type_1_sf"/>
</dbReference>
<keyword evidence="4 12" id="KW-0479">Metal-binding</keyword>
<dbReference type="InterPro" id="IPR032570">
    <property type="entry name" value="SF1-HH"/>
</dbReference>
<evidence type="ECO:0000256" key="3">
    <source>
        <dbReference type="ARBA" id="ARBA00022664"/>
    </source>
</evidence>
<dbReference type="Gene3D" id="6.10.140.1790">
    <property type="match status" value="1"/>
</dbReference>
<dbReference type="Gene3D" id="3.30.1370.10">
    <property type="entry name" value="K Homology domain, type 1"/>
    <property type="match status" value="1"/>
</dbReference>
<feature type="compositionally biased region" description="Polar residues" evidence="13">
    <location>
        <begin position="372"/>
        <end position="385"/>
    </location>
</feature>
<evidence type="ECO:0000256" key="7">
    <source>
        <dbReference type="ARBA" id="ARBA00022884"/>
    </source>
</evidence>
<evidence type="ECO:0000256" key="4">
    <source>
        <dbReference type="ARBA" id="ARBA00022723"/>
    </source>
</evidence>
<dbReference type="CDD" id="cd22382">
    <property type="entry name" value="KH-I_SF1"/>
    <property type="match status" value="1"/>
</dbReference>
<dbReference type="GO" id="GO:0008270">
    <property type="term" value="F:zinc ion binding"/>
    <property type="evidence" value="ECO:0007669"/>
    <property type="project" value="UniProtKB-UniRule"/>
</dbReference>
<dbReference type="InterPro" id="IPR036875">
    <property type="entry name" value="Znf_CCHC_sf"/>
</dbReference>
<dbReference type="Proteomes" id="UP000007879">
    <property type="component" value="Unassembled WGS sequence"/>
</dbReference>
<feature type="compositionally biased region" description="Pro residues" evidence="13">
    <location>
        <begin position="403"/>
        <end position="441"/>
    </location>
</feature>
<feature type="region of interest" description="Disordered" evidence="13">
    <location>
        <begin position="371"/>
        <end position="441"/>
    </location>
</feature>
<dbReference type="InterPro" id="IPR047086">
    <property type="entry name" value="SF1-HH_sf"/>
</dbReference>
<dbReference type="PROSITE" id="PS50084">
    <property type="entry name" value="KH_TYPE_1"/>
    <property type="match status" value="1"/>
</dbReference>
<dbReference type="InterPro" id="IPR045071">
    <property type="entry name" value="BBP-like"/>
</dbReference>
<evidence type="ECO:0000313" key="15">
    <source>
        <dbReference type="EnsemblMetazoa" id="XP_019855952.1"/>
    </source>
</evidence>
<evidence type="ECO:0000256" key="11">
    <source>
        <dbReference type="PROSITE-ProRule" id="PRU00117"/>
    </source>
</evidence>
<evidence type="ECO:0000313" key="16">
    <source>
        <dbReference type="Proteomes" id="UP000007879"/>
    </source>
</evidence>
<dbReference type="InterPro" id="IPR001878">
    <property type="entry name" value="Znf_CCHC"/>
</dbReference>
<dbReference type="GO" id="GO:0005681">
    <property type="term" value="C:spliceosomal complex"/>
    <property type="evidence" value="ECO:0007669"/>
    <property type="project" value="UniProtKB-KW"/>
</dbReference>
<keyword evidence="6 12" id="KW-0862">Zinc</keyword>
<dbReference type="SUPFAM" id="SSF54791">
    <property type="entry name" value="Eukaryotic type KH-domain (KH-domain type I)"/>
    <property type="match status" value="1"/>
</dbReference>
<evidence type="ECO:0000256" key="8">
    <source>
        <dbReference type="ARBA" id="ARBA00023187"/>
    </source>
</evidence>
<dbReference type="PANTHER" id="PTHR11208:SF45">
    <property type="entry name" value="SPLICING FACTOR 1"/>
    <property type="match status" value="1"/>
</dbReference>
<dbReference type="SMART" id="SM00343">
    <property type="entry name" value="ZnF_C2HC"/>
    <property type="match status" value="2"/>
</dbReference>
<evidence type="ECO:0000256" key="2">
    <source>
        <dbReference type="ARBA" id="ARBA00010382"/>
    </source>
</evidence>
<keyword evidence="12" id="KW-0747">Spliceosome</keyword>
<dbReference type="PRINTS" id="PR01217">
    <property type="entry name" value="PRICHEXTENSN"/>
</dbReference>
<dbReference type="GO" id="GO:0003729">
    <property type="term" value="F:mRNA binding"/>
    <property type="evidence" value="ECO:0007669"/>
    <property type="project" value="TreeGrafter"/>
</dbReference>
<evidence type="ECO:0000259" key="14">
    <source>
        <dbReference type="PROSITE" id="PS50158"/>
    </source>
</evidence>
<comment type="similarity">
    <text evidence="2 12">Belongs to the BBP/SF1 family.</text>
</comment>
<organism evidence="15 16">
    <name type="scientific">Amphimedon queenslandica</name>
    <name type="common">Sponge</name>
    <dbReference type="NCBI Taxonomy" id="400682"/>
    <lineage>
        <taxon>Eukaryota</taxon>
        <taxon>Metazoa</taxon>
        <taxon>Porifera</taxon>
        <taxon>Demospongiae</taxon>
        <taxon>Heteroscleromorpha</taxon>
        <taxon>Haplosclerida</taxon>
        <taxon>Niphatidae</taxon>
        <taxon>Amphimedon</taxon>
    </lineage>
</organism>
<dbReference type="Pfam" id="PF00098">
    <property type="entry name" value="zf-CCHC"/>
    <property type="match status" value="1"/>
</dbReference>
<dbReference type="PROSITE" id="PS50158">
    <property type="entry name" value="ZF_CCHC"/>
    <property type="match status" value="1"/>
</dbReference>
<sequence>MPTVIPPNMSEGQQKLYLIHLQVEDYTRRLRTDDLGIPINPADRSPSPEPVYSHDGKRLNVREVRVRKKLEDSRHSLIQEALKLNPTYKPPVDYRPPAQKFEDKVFIPQEDHPLTNFVGLIIGPRGNTLKTLEKETNCKIMIRGKGAAKEGKFNRLGVPQPGEDEPLHALVSASTLEDLKIGVDKIKSIVKSGIDNPGNENDLKRQQMMQLAELNGTYRPLDVLTCRNCGSLSHRTWECSEGQNVTSTIICSKCGGGGHIASDCKVDLLKDGGELSVTERAKMDSEYQSLMKELGEPVPASARGGGAQIPPPPGLVGAPVPVDPNNPWGAAVGPGGQPLPVIPYPLMIPMAAAPWMPVPVVSTPEPTVPFSIPQSNRPAPPTSQDVAAWTAPKLQNSNASMAPPLPNSAPPLPNEAPPPPPPDHAPPPPPIEPPPPPPAPF</sequence>
<keyword evidence="3 12" id="KW-0507">mRNA processing</keyword>
<accession>A0AAN0JGN7</accession>
<comment type="subcellular location">
    <subcellularLocation>
        <location evidence="1 12">Nucleus</location>
    </subcellularLocation>
</comment>
<keyword evidence="9 12" id="KW-0539">Nucleus</keyword>
<reference evidence="15" key="2">
    <citation type="submission" date="2024-06" db="UniProtKB">
        <authorList>
            <consortium name="EnsemblMetazoa"/>
        </authorList>
    </citation>
    <scope>IDENTIFICATION</scope>
</reference>
<keyword evidence="5 10" id="KW-0863">Zinc-finger</keyword>
<dbReference type="GO" id="GO:0000398">
    <property type="term" value="P:mRNA splicing, via spliceosome"/>
    <property type="evidence" value="ECO:0007669"/>
    <property type="project" value="UniProtKB-UniRule"/>
</dbReference>
<evidence type="ECO:0000256" key="9">
    <source>
        <dbReference type="ARBA" id="ARBA00023242"/>
    </source>
</evidence>
<dbReference type="InterPro" id="IPR004087">
    <property type="entry name" value="KH_dom"/>
</dbReference>
<evidence type="ECO:0000256" key="13">
    <source>
        <dbReference type="SAM" id="MobiDB-lite"/>
    </source>
</evidence>
<dbReference type="Pfam" id="PF16275">
    <property type="entry name" value="SF1-HH"/>
    <property type="match status" value="1"/>
</dbReference>
<feature type="domain" description="CCHC-type" evidence="14">
    <location>
        <begin position="251"/>
        <end position="265"/>
    </location>
</feature>
<dbReference type="PANTHER" id="PTHR11208">
    <property type="entry name" value="RNA-BINDING PROTEIN RELATED"/>
    <property type="match status" value="1"/>
</dbReference>
<evidence type="ECO:0000256" key="10">
    <source>
        <dbReference type="PROSITE-ProRule" id="PRU00047"/>
    </source>
</evidence>
<dbReference type="SMART" id="SM00322">
    <property type="entry name" value="KH"/>
    <property type="match status" value="1"/>
</dbReference>
<comment type="function">
    <text evidence="12">Necessary for the splicing of pre-mRNA. Has a role in the recognition of the branch site (5'-UACUAAC-3'), the pyrimidine tract and the 3'-splice site at the 3'-end of introns.</text>
</comment>
<reference evidence="16" key="1">
    <citation type="journal article" date="2010" name="Nature">
        <title>The Amphimedon queenslandica genome and the evolution of animal complexity.</title>
        <authorList>
            <person name="Srivastava M."/>
            <person name="Simakov O."/>
            <person name="Chapman J."/>
            <person name="Fahey B."/>
            <person name="Gauthier M.E."/>
            <person name="Mitros T."/>
            <person name="Richards G.S."/>
            <person name="Conaco C."/>
            <person name="Dacre M."/>
            <person name="Hellsten U."/>
            <person name="Larroux C."/>
            <person name="Putnam N.H."/>
            <person name="Stanke M."/>
            <person name="Adamska M."/>
            <person name="Darling A."/>
            <person name="Degnan S.M."/>
            <person name="Oakley T.H."/>
            <person name="Plachetzki D.C."/>
            <person name="Zhai Y."/>
            <person name="Adamski M."/>
            <person name="Calcino A."/>
            <person name="Cummins S.F."/>
            <person name="Goodstein D.M."/>
            <person name="Harris C."/>
            <person name="Jackson D.J."/>
            <person name="Leys S.P."/>
            <person name="Shu S."/>
            <person name="Woodcroft B.J."/>
            <person name="Vervoort M."/>
            <person name="Kosik K.S."/>
            <person name="Manning G."/>
            <person name="Degnan B.M."/>
            <person name="Rokhsar D.S."/>
        </authorList>
    </citation>
    <scope>NUCLEOTIDE SEQUENCE [LARGE SCALE GENOMIC DNA]</scope>
</reference>
<dbReference type="Pfam" id="PF22675">
    <property type="entry name" value="KH-I_KHDC4-BBP"/>
    <property type="match status" value="1"/>
</dbReference>
<dbReference type="GO" id="GO:0045131">
    <property type="term" value="F:pre-mRNA branch point binding"/>
    <property type="evidence" value="ECO:0007669"/>
    <property type="project" value="UniProtKB-UniRule"/>
</dbReference>
<dbReference type="Gene3D" id="4.10.60.10">
    <property type="entry name" value="Zinc finger, CCHC-type"/>
    <property type="match status" value="1"/>
</dbReference>
<evidence type="ECO:0000256" key="1">
    <source>
        <dbReference type="ARBA" id="ARBA00004123"/>
    </source>
</evidence>
<proteinExistence type="inferred from homology"/>
<dbReference type="AlphaFoldDB" id="A0AAN0JGN7"/>
<evidence type="ECO:0000256" key="12">
    <source>
        <dbReference type="RuleBase" id="RU367126"/>
    </source>
</evidence>
<keyword evidence="8 12" id="KW-0508">mRNA splicing</keyword>
<evidence type="ECO:0000256" key="5">
    <source>
        <dbReference type="ARBA" id="ARBA00022771"/>
    </source>
</evidence>
<name>A0AAN0JGN7_AMPQE</name>